<name>A0A2S9DMQ2_PSECE</name>
<keyword evidence="1" id="KW-1133">Transmembrane helix</keyword>
<dbReference type="EMBL" id="PCQE01000027">
    <property type="protein sequence ID" value="PRC01594.1"/>
    <property type="molecule type" value="Genomic_DNA"/>
</dbReference>
<dbReference type="Proteomes" id="UP000239458">
    <property type="component" value="Unassembled WGS sequence"/>
</dbReference>
<feature type="transmembrane region" description="Helical" evidence="1">
    <location>
        <begin position="6"/>
        <end position="23"/>
    </location>
</feature>
<dbReference type="Pfam" id="PF06551">
    <property type="entry name" value="DUF1120"/>
    <property type="match status" value="1"/>
</dbReference>
<evidence type="ECO:0000256" key="1">
    <source>
        <dbReference type="SAM" id="Phobius"/>
    </source>
</evidence>
<protein>
    <submittedName>
        <fullName evidence="2">DUF1120 domain-containing protein</fullName>
    </submittedName>
</protein>
<accession>A0A2S9DMQ2</accession>
<keyword evidence="1" id="KW-0472">Membrane</keyword>
<evidence type="ECO:0000313" key="3">
    <source>
        <dbReference type="Proteomes" id="UP000239458"/>
    </source>
</evidence>
<proteinExistence type="predicted"/>
<gene>
    <name evidence="2" type="ORF">CQ006_16665</name>
</gene>
<sequence length="243" mass="26051">MGDSAGLIVIGFDLIFIVMLRVLKMNKTMFVMSVACLASLGFHAQAADLSVKGTIAPVSCSFTITNSVFDYGRIDPNSLSPTRYTQLAKKTTPYSIKCASNVKTTVAIRASDNRASSRIPGMMLSLFGSNYKDIYNFGLGATSQGQKIGGYLIHLRNSVADGVAVGIVGSENNGGYWHTNSTQAVGHTSNLTAWRAGNVYAPIKLNTVAGQIEVLPVINKTSELNMSNQINLDGQATLELRYL</sequence>
<dbReference type="AlphaFoldDB" id="A0A2S9DMQ2"/>
<reference evidence="2 3" key="1">
    <citation type="submission" date="2017-09" db="EMBL/GenBank/DDBJ databases">
        <title>Genomic, metabolic, and phenotypic characteristics of bacterial isolates from the natural microbiome of the model nematode Caenorhabditis elegans.</title>
        <authorList>
            <person name="Zimmermann J."/>
            <person name="Obeng N."/>
            <person name="Yang W."/>
            <person name="Obeng O."/>
            <person name="Kissoyan K."/>
            <person name="Pees B."/>
            <person name="Dirksen P."/>
            <person name="Hoppner M."/>
            <person name="Franke A."/>
            <person name="Rosenstiel P."/>
            <person name="Leippe M."/>
            <person name="Dierking K."/>
            <person name="Kaleta C."/>
            <person name="Schulenburg H."/>
        </authorList>
    </citation>
    <scope>NUCLEOTIDE SEQUENCE [LARGE SCALE GENOMIC DNA]</scope>
    <source>
        <strain evidence="2 3">MYb184</strain>
    </source>
</reference>
<keyword evidence="1" id="KW-0812">Transmembrane</keyword>
<organism evidence="2 3">
    <name type="scientific">Pseudomonas cedrina</name>
    <dbReference type="NCBI Taxonomy" id="651740"/>
    <lineage>
        <taxon>Bacteria</taxon>
        <taxon>Pseudomonadati</taxon>
        <taxon>Pseudomonadota</taxon>
        <taxon>Gammaproteobacteria</taxon>
        <taxon>Pseudomonadales</taxon>
        <taxon>Pseudomonadaceae</taxon>
        <taxon>Pseudomonas</taxon>
    </lineage>
</organism>
<comment type="caution">
    <text evidence="2">The sequence shown here is derived from an EMBL/GenBank/DDBJ whole genome shotgun (WGS) entry which is preliminary data.</text>
</comment>
<evidence type="ECO:0000313" key="2">
    <source>
        <dbReference type="EMBL" id="PRC01594.1"/>
    </source>
</evidence>
<dbReference type="InterPro" id="IPR010546">
    <property type="entry name" value="DUF1120"/>
</dbReference>